<sequence>MVGAAAGLSVLSAPYPLYLPHYLKLSRSTGEEKQSDRLSGSDPVGPRRNQSVASLKTIAEKEAWGQGLTGSPMPHPPAVAVAACEGANGRFAM</sequence>
<dbReference type="EMBL" id="BKZV01000002">
    <property type="protein sequence ID" value="GER82995.1"/>
    <property type="molecule type" value="Genomic_DNA"/>
</dbReference>
<accession>A0A5J4K632</accession>
<name>A0A5J4K632_9CHLR</name>
<keyword evidence="3" id="KW-1185">Reference proteome</keyword>
<dbReference type="AlphaFoldDB" id="A0A5J4K632"/>
<evidence type="ECO:0000313" key="2">
    <source>
        <dbReference type="EMBL" id="GER82995.1"/>
    </source>
</evidence>
<evidence type="ECO:0000313" key="3">
    <source>
        <dbReference type="Proteomes" id="UP000334820"/>
    </source>
</evidence>
<evidence type="ECO:0000256" key="1">
    <source>
        <dbReference type="SAM" id="MobiDB-lite"/>
    </source>
</evidence>
<gene>
    <name evidence="2" type="ORF">KTAU_16320</name>
</gene>
<reference evidence="2 3" key="1">
    <citation type="journal article" date="2019" name="Int. J. Syst. Evol. Microbiol.">
        <title>Thermogemmatispora aurantia sp. nov. and Thermogemmatispora argillosa sp. nov., within the class Ktedonobacteria, and emended description of the genus Thermogemmatispora.</title>
        <authorList>
            <person name="Zheng Y."/>
            <person name="Wang C.M."/>
            <person name="Sakai Y."/>
            <person name="Abe K."/>
            <person name="Yokota A."/>
            <person name="Yabe S."/>
        </authorList>
    </citation>
    <scope>NUCLEOTIDE SEQUENCE [LARGE SCALE GENOMIC DNA]</scope>
    <source>
        <strain evidence="2 3">A1-2</strain>
    </source>
</reference>
<protein>
    <submittedName>
        <fullName evidence="2">Uncharacterized protein</fullName>
    </submittedName>
</protein>
<organism evidence="2 3">
    <name type="scientific">Thermogemmatispora aurantia</name>
    <dbReference type="NCBI Taxonomy" id="2045279"/>
    <lineage>
        <taxon>Bacteria</taxon>
        <taxon>Bacillati</taxon>
        <taxon>Chloroflexota</taxon>
        <taxon>Ktedonobacteria</taxon>
        <taxon>Thermogemmatisporales</taxon>
        <taxon>Thermogemmatisporaceae</taxon>
        <taxon>Thermogemmatispora</taxon>
    </lineage>
</organism>
<feature type="region of interest" description="Disordered" evidence="1">
    <location>
        <begin position="28"/>
        <end position="51"/>
    </location>
</feature>
<dbReference type="Proteomes" id="UP000334820">
    <property type="component" value="Unassembled WGS sequence"/>
</dbReference>
<comment type="caution">
    <text evidence="2">The sequence shown here is derived from an EMBL/GenBank/DDBJ whole genome shotgun (WGS) entry which is preliminary data.</text>
</comment>
<proteinExistence type="predicted"/>